<comment type="caution">
    <text evidence="1">The sequence shown here is derived from an EMBL/GenBank/DDBJ whole genome shotgun (WGS) entry which is preliminary data.</text>
</comment>
<dbReference type="RefSeq" id="WP_041958560.1">
    <property type="nucleotide sequence ID" value="NZ_JRPN01000024.1"/>
</dbReference>
<evidence type="ECO:0000313" key="2">
    <source>
        <dbReference type="Proteomes" id="UP000030377"/>
    </source>
</evidence>
<protein>
    <submittedName>
        <fullName evidence="1">Uncharacterized protein</fullName>
    </submittedName>
</protein>
<reference evidence="1 2" key="1">
    <citation type="submission" date="2014-09" db="EMBL/GenBank/DDBJ databases">
        <title>Draft genome of Bradyrhizobium japonicum Is-34.</title>
        <authorList>
            <person name="Tsurumaru H."/>
            <person name="Yamakawa T."/>
            <person name="Hashimoto S."/>
            <person name="Okizaki K."/>
            <person name="Kanesaki Y."/>
            <person name="Yoshikawa H."/>
            <person name="Yajima S."/>
        </authorList>
    </citation>
    <scope>NUCLEOTIDE SEQUENCE [LARGE SCALE GENOMIC DNA]</scope>
    <source>
        <strain evidence="1 2">Is-34</strain>
    </source>
</reference>
<dbReference type="Proteomes" id="UP000030377">
    <property type="component" value="Unassembled WGS sequence"/>
</dbReference>
<sequence>MLVEYDAASKLLSAALNSKDVQRVLKSRDELEMLKLQAKRVLDRQLLADATEFQMRVERWLGVLLGDAKNAGYLGEGRKRKDEGSRVTLRDLGIDRKLSARAQKAAALKDDAFAEIVSDVRTRIVSGGAHQLNPNSATRGGSAASDESLFDRPLLDGTRIGNVRLGKLRGRIEALVAEAKLLQAIHDHVGGSGDGLATVASAISEHKLQEIVLGIE</sequence>
<accession>A0A0A3XR94</accession>
<name>A0A0A3XR94_BRAJP</name>
<dbReference type="EMBL" id="JRPN01000024">
    <property type="protein sequence ID" value="KGT75809.1"/>
    <property type="molecule type" value="Genomic_DNA"/>
</dbReference>
<evidence type="ECO:0000313" key="1">
    <source>
        <dbReference type="EMBL" id="KGT75809.1"/>
    </source>
</evidence>
<proteinExistence type="predicted"/>
<gene>
    <name evidence="1" type="ORF">MA20_31965</name>
</gene>
<dbReference type="AlphaFoldDB" id="A0A0A3XR94"/>
<organism evidence="1 2">
    <name type="scientific">Bradyrhizobium japonicum</name>
    <dbReference type="NCBI Taxonomy" id="375"/>
    <lineage>
        <taxon>Bacteria</taxon>
        <taxon>Pseudomonadati</taxon>
        <taxon>Pseudomonadota</taxon>
        <taxon>Alphaproteobacteria</taxon>
        <taxon>Hyphomicrobiales</taxon>
        <taxon>Nitrobacteraceae</taxon>
        <taxon>Bradyrhizobium</taxon>
    </lineage>
</organism>